<dbReference type="EMBL" id="JAKNSF020000032">
    <property type="protein sequence ID" value="KAK7728624.1"/>
    <property type="molecule type" value="Genomic_DNA"/>
</dbReference>
<organism evidence="1 2">
    <name type="scientific">Diaporthe eres</name>
    <name type="common">Phomopsis oblonga</name>
    <dbReference type="NCBI Taxonomy" id="83184"/>
    <lineage>
        <taxon>Eukaryota</taxon>
        <taxon>Fungi</taxon>
        <taxon>Dikarya</taxon>
        <taxon>Ascomycota</taxon>
        <taxon>Pezizomycotina</taxon>
        <taxon>Sordariomycetes</taxon>
        <taxon>Sordariomycetidae</taxon>
        <taxon>Diaporthales</taxon>
        <taxon>Diaporthaceae</taxon>
        <taxon>Diaporthe</taxon>
        <taxon>Diaporthe eres species complex</taxon>
    </lineage>
</organism>
<dbReference type="Gene3D" id="3.40.50.720">
    <property type="entry name" value="NAD(P)-binding Rossmann-like Domain"/>
    <property type="match status" value="1"/>
</dbReference>
<accession>A0ABR1P7P7</accession>
<dbReference type="Gene3D" id="3.90.25.10">
    <property type="entry name" value="UDP-galactose 4-epimerase, domain 1"/>
    <property type="match status" value="1"/>
</dbReference>
<name>A0ABR1P7P7_DIAER</name>
<gene>
    <name evidence="1" type="ORF">SLS63_006485</name>
</gene>
<reference evidence="1 2" key="1">
    <citation type="submission" date="2024-02" db="EMBL/GenBank/DDBJ databases">
        <title>De novo assembly and annotation of 12 fungi associated with fruit tree decline syndrome in Ontario, Canada.</title>
        <authorList>
            <person name="Sulman M."/>
            <person name="Ellouze W."/>
            <person name="Ilyukhin E."/>
        </authorList>
    </citation>
    <scope>NUCLEOTIDE SEQUENCE [LARGE SCALE GENOMIC DNA]</scope>
    <source>
        <strain evidence="1 2">M169</strain>
    </source>
</reference>
<proteinExistence type="predicted"/>
<comment type="caution">
    <text evidence="1">The sequence shown here is derived from an EMBL/GenBank/DDBJ whole genome shotgun (WGS) entry which is preliminary data.</text>
</comment>
<dbReference type="Proteomes" id="UP001430848">
    <property type="component" value="Unassembled WGS sequence"/>
</dbReference>
<evidence type="ECO:0000313" key="1">
    <source>
        <dbReference type="EMBL" id="KAK7728624.1"/>
    </source>
</evidence>
<protein>
    <submittedName>
        <fullName evidence="1">Uncharacterized protein</fullName>
    </submittedName>
</protein>
<sequence>MALFCGGFPFNQDGEGYVTLLFPWWGGTDEIPFVSITEDFGDFVHGMLLAPEKYHGQFIQAISVSAKPEELWEEASLRAD</sequence>
<evidence type="ECO:0000313" key="2">
    <source>
        <dbReference type="Proteomes" id="UP001430848"/>
    </source>
</evidence>
<keyword evidence="2" id="KW-1185">Reference proteome</keyword>